<dbReference type="AlphaFoldDB" id="A0A2S0WSS0"/>
<sequence length="526" mass="53327">MDPVVVTFVILGLAVVAFVSGRIPIAVVAIGVALALWATGVLTLEQSLAGFGDPTVLFIASLFVVSEGLDATGVTARLGRLVVARGGASRNRVLLLVMALVALLTALISVNGAVAALLPMAVVVAVRIGLPPSQLLLPLAFSAHAGSLLALTGTPVNVIVSEFAAEEAGGPFGYFEFALVGAPLVVGTLLLAMLLGKRMLPARSADTVPRDLTDHARTLLADYSGLAEADGGGRAVLIDAENGVAEVMVPPRSELVGMRVFPGMATPSGKLVILALARNGRELTGPAAEVEVGDVLLLQGTWDDLEANTGGDEVRVVDAPSAVRGQAAPIGTRGVAAIVVLAAMVVLLATGLVPAVVAGLLAAGAMILTRVVSIGRAYRAISWTTVILVAGMIPLSTAFTTTGAAEIVGNALVAAAGPGGPLVVLLAVCVLVVVLGQLISNMATALIVAPIALSAAAELGVSGRPFLMALTVVAAAAFLTPIATPVNLMVMGPGGYRFGDYARFGWPFTLLFLTVAVLLVPLIWPF</sequence>
<evidence type="ECO:0000313" key="9">
    <source>
        <dbReference type="EMBL" id="AWB94340.1"/>
    </source>
</evidence>
<feature type="domain" description="Citrate transporter-like" evidence="8">
    <location>
        <begin position="16"/>
        <end position="472"/>
    </location>
</feature>
<evidence type="ECO:0000256" key="5">
    <source>
        <dbReference type="ARBA" id="ARBA00022989"/>
    </source>
</evidence>
<dbReference type="EMBL" id="CP028913">
    <property type="protein sequence ID" value="AWB94340.1"/>
    <property type="molecule type" value="Genomic_DNA"/>
</dbReference>
<feature type="transmembrane region" description="Helical" evidence="7">
    <location>
        <begin position="27"/>
        <end position="44"/>
    </location>
</feature>
<dbReference type="KEGG" id="agm:DCE93_00515"/>
<feature type="transmembrane region" description="Helical" evidence="7">
    <location>
        <begin position="380"/>
        <end position="399"/>
    </location>
</feature>
<dbReference type="OrthoDB" id="9809303at2"/>
<evidence type="ECO:0000256" key="4">
    <source>
        <dbReference type="ARBA" id="ARBA00022737"/>
    </source>
</evidence>
<dbReference type="GO" id="GO:0005886">
    <property type="term" value="C:plasma membrane"/>
    <property type="evidence" value="ECO:0007669"/>
    <property type="project" value="TreeGrafter"/>
</dbReference>
<feature type="transmembrane region" description="Helical" evidence="7">
    <location>
        <begin position="504"/>
        <end position="524"/>
    </location>
</feature>
<keyword evidence="3 7" id="KW-0812">Transmembrane</keyword>
<keyword evidence="10" id="KW-1185">Reference proteome</keyword>
<evidence type="ECO:0000256" key="2">
    <source>
        <dbReference type="ARBA" id="ARBA00022448"/>
    </source>
</evidence>
<organism evidence="9 10">
    <name type="scientific">Agromyces badenianii</name>
    <dbReference type="NCBI Taxonomy" id="2080742"/>
    <lineage>
        <taxon>Bacteria</taxon>
        <taxon>Bacillati</taxon>
        <taxon>Actinomycetota</taxon>
        <taxon>Actinomycetes</taxon>
        <taxon>Micrococcales</taxon>
        <taxon>Microbacteriaceae</taxon>
        <taxon>Agromyces</taxon>
    </lineage>
</organism>
<dbReference type="Gene3D" id="3.30.70.1450">
    <property type="entry name" value="Regulator of K+ conductance, C-terminal domain"/>
    <property type="match status" value="1"/>
</dbReference>
<dbReference type="InterPro" id="IPR004680">
    <property type="entry name" value="Cit_transptr-like_dom"/>
</dbReference>
<feature type="transmembrane region" description="Helical" evidence="7">
    <location>
        <begin position="442"/>
        <end position="459"/>
    </location>
</feature>
<keyword evidence="5 7" id="KW-1133">Transmembrane helix</keyword>
<evidence type="ECO:0000256" key="6">
    <source>
        <dbReference type="ARBA" id="ARBA00023136"/>
    </source>
</evidence>
<evidence type="ECO:0000256" key="1">
    <source>
        <dbReference type="ARBA" id="ARBA00004141"/>
    </source>
</evidence>
<keyword evidence="2" id="KW-0813">Transport</keyword>
<dbReference type="RefSeq" id="WP_108594167.1">
    <property type="nucleotide sequence ID" value="NZ_CP028913.1"/>
</dbReference>
<evidence type="ECO:0000313" key="10">
    <source>
        <dbReference type="Proteomes" id="UP000244729"/>
    </source>
</evidence>
<feature type="transmembrane region" description="Helical" evidence="7">
    <location>
        <begin position="94"/>
        <end position="123"/>
    </location>
</feature>
<dbReference type="GO" id="GO:0055085">
    <property type="term" value="P:transmembrane transport"/>
    <property type="evidence" value="ECO:0007669"/>
    <property type="project" value="InterPro"/>
</dbReference>
<feature type="transmembrane region" description="Helical" evidence="7">
    <location>
        <begin position="335"/>
        <end position="368"/>
    </location>
</feature>
<keyword evidence="4" id="KW-0677">Repeat</keyword>
<keyword evidence="6 7" id="KW-0472">Membrane</keyword>
<accession>A0A2S0WSS0</accession>
<comment type="subcellular location">
    <subcellularLocation>
        <location evidence="1">Membrane</location>
        <topology evidence="1">Multi-pass membrane protein</topology>
    </subcellularLocation>
</comment>
<name>A0A2S0WSS0_9MICO</name>
<evidence type="ECO:0000259" key="8">
    <source>
        <dbReference type="Pfam" id="PF03600"/>
    </source>
</evidence>
<gene>
    <name evidence="9" type="ORF">DCE93_00515</name>
</gene>
<dbReference type="Pfam" id="PF03600">
    <property type="entry name" value="CitMHS"/>
    <property type="match status" value="1"/>
</dbReference>
<reference evidence="9 10" key="1">
    <citation type="submission" date="2018-04" db="EMBL/GenBank/DDBJ databases">
        <authorList>
            <person name="Li J."/>
        </authorList>
    </citation>
    <scope>NUCLEOTIDE SEQUENCE [LARGE SCALE GENOMIC DNA]</scope>
    <source>
        <strain evidence="10">30A</strain>
    </source>
</reference>
<evidence type="ECO:0000256" key="3">
    <source>
        <dbReference type="ARBA" id="ARBA00022692"/>
    </source>
</evidence>
<dbReference type="InterPro" id="IPR036721">
    <property type="entry name" value="RCK_C_sf"/>
</dbReference>
<proteinExistence type="predicted"/>
<protein>
    <submittedName>
        <fullName evidence="9">Di-/tricarboxylate transporter</fullName>
    </submittedName>
</protein>
<dbReference type="GO" id="GO:0006813">
    <property type="term" value="P:potassium ion transport"/>
    <property type="evidence" value="ECO:0007669"/>
    <property type="project" value="InterPro"/>
</dbReference>
<dbReference type="InterPro" id="IPR051679">
    <property type="entry name" value="DASS-Related_Transporters"/>
</dbReference>
<feature type="transmembrane region" description="Helical" evidence="7">
    <location>
        <begin position="466"/>
        <end position="484"/>
    </location>
</feature>
<evidence type="ECO:0000256" key="7">
    <source>
        <dbReference type="SAM" id="Phobius"/>
    </source>
</evidence>
<feature type="transmembrane region" description="Helical" evidence="7">
    <location>
        <begin position="172"/>
        <end position="195"/>
    </location>
</feature>
<dbReference type="SUPFAM" id="SSF116726">
    <property type="entry name" value="TrkA C-terminal domain-like"/>
    <property type="match status" value="1"/>
</dbReference>
<dbReference type="PANTHER" id="PTHR43652">
    <property type="entry name" value="BASIC AMINO ACID ANTIPORTER YFCC-RELATED"/>
    <property type="match status" value="1"/>
</dbReference>
<dbReference type="PANTHER" id="PTHR43652:SF1">
    <property type="entry name" value="RESPONSE REGULATOR"/>
    <property type="match status" value="1"/>
</dbReference>
<feature type="transmembrane region" description="Helical" evidence="7">
    <location>
        <begin position="56"/>
        <end position="74"/>
    </location>
</feature>
<feature type="transmembrane region" description="Helical" evidence="7">
    <location>
        <begin position="411"/>
        <end position="436"/>
    </location>
</feature>
<dbReference type="Proteomes" id="UP000244729">
    <property type="component" value="Chromosome"/>
</dbReference>